<proteinExistence type="predicted"/>
<feature type="non-terminal residue" evidence="1">
    <location>
        <position position="76"/>
    </location>
</feature>
<evidence type="ECO:0000313" key="2">
    <source>
        <dbReference type="Proteomes" id="UP001140087"/>
    </source>
</evidence>
<organism evidence="1 2">
    <name type="scientific">Coemansia helicoidea</name>
    <dbReference type="NCBI Taxonomy" id="1286919"/>
    <lineage>
        <taxon>Eukaryota</taxon>
        <taxon>Fungi</taxon>
        <taxon>Fungi incertae sedis</taxon>
        <taxon>Zoopagomycota</taxon>
        <taxon>Kickxellomycotina</taxon>
        <taxon>Kickxellomycetes</taxon>
        <taxon>Kickxellales</taxon>
        <taxon>Kickxellaceae</taxon>
        <taxon>Coemansia</taxon>
    </lineage>
</organism>
<accession>A0ACC1L7Q1</accession>
<gene>
    <name evidence="1" type="ORF">H4R21_002538</name>
</gene>
<comment type="caution">
    <text evidence="1">The sequence shown here is derived from an EMBL/GenBank/DDBJ whole genome shotgun (WGS) entry which is preliminary data.</text>
</comment>
<feature type="non-terminal residue" evidence="1">
    <location>
        <position position="1"/>
    </location>
</feature>
<dbReference type="Proteomes" id="UP001140087">
    <property type="component" value="Unassembled WGS sequence"/>
</dbReference>
<keyword evidence="2" id="KW-1185">Reference proteome</keyword>
<sequence>RRRRHGLCLDQWRRPRPRQHCRRRHRLHRGRRPLWLPDARRAQAVPRPDARHRPRHERRPRRRRRRQHGHHLCLPI</sequence>
<evidence type="ECO:0000313" key="1">
    <source>
        <dbReference type="EMBL" id="KAJ2802110.1"/>
    </source>
</evidence>
<reference evidence="1" key="1">
    <citation type="submission" date="2022-07" db="EMBL/GenBank/DDBJ databases">
        <title>Phylogenomic reconstructions and comparative analyses of Kickxellomycotina fungi.</title>
        <authorList>
            <person name="Reynolds N.K."/>
            <person name="Stajich J.E."/>
            <person name="Barry K."/>
            <person name="Grigoriev I.V."/>
            <person name="Crous P."/>
            <person name="Smith M.E."/>
        </authorList>
    </citation>
    <scope>NUCLEOTIDE SEQUENCE</scope>
    <source>
        <strain evidence="1">BCRC 34780</strain>
    </source>
</reference>
<dbReference type="EMBL" id="JANBUN010000665">
    <property type="protein sequence ID" value="KAJ2802110.1"/>
    <property type="molecule type" value="Genomic_DNA"/>
</dbReference>
<name>A0ACC1L7Q1_9FUNG</name>
<protein>
    <submittedName>
        <fullName evidence="1">Uncharacterized protein</fullName>
    </submittedName>
</protein>